<comment type="caution">
    <text evidence="3">The sequence shown here is derived from an EMBL/GenBank/DDBJ whole genome shotgun (WGS) entry which is preliminary data.</text>
</comment>
<evidence type="ECO:0000256" key="1">
    <source>
        <dbReference type="SAM" id="Phobius"/>
    </source>
</evidence>
<reference evidence="3" key="3">
    <citation type="submission" date="2023-05" db="EMBL/GenBank/DDBJ databases">
        <authorList>
            <person name="Smith C.H."/>
        </authorList>
    </citation>
    <scope>NUCLEOTIDE SEQUENCE</scope>
    <source>
        <strain evidence="3">CHS0354</strain>
        <tissue evidence="3">Mantle</tissue>
    </source>
</reference>
<feature type="domain" description="Mab-21-like HhH/H2TH-like" evidence="2">
    <location>
        <begin position="560"/>
        <end position="636"/>
    </location>
</feature>
<dbReference type="InterPro" id="IPR024810">
    <property type="entry name" value="MAB21L/cGLR"/>
</dbReference>
<dbReference type="Pfam" id="PF20266">
    <property type="entry name" value="Mab-21_C"/>
    <property type="match status" value="1"/>
</dbReference>
<sequence>MFLWNLSLNGTEYYQLDVDLHVWRCPEELYQKDSLSQNLHAEKEDVPITILKEYLGPDLFNFFVGFFSSDTNQETIIKEECIHVQEFQYQFQIFPLTIVYWGAVITGCLISLLMVLIFMKRIFQYMTKKRQETVEEKVVKQEQAELEEIKKGTEIQPPEKTYFGKTGVIVALAWQQYIHAEPPTIKSVDISEFLQYTIDDLLIQLDELLLKPNDINGVSLDSGQVYATPRPVRRSTALRSRSRLGSSPGFSLSFENTSQIKNPLWLAFEQYFESLGWKEPEYVDCQEQTCSELSKKLFHYQKRLCSIKHEQWKASILVVSYTLMLLQKELEQITLPSRIHFVAFFGTGLATKGLQVTKASHFDIHFVMQMENLSVSDVLLPSSDNRIPPGKIMLSIKNLSESFKLSPKFVQTISVNGMKKQCLSSSELLLGAEELVDIALQNLYTRSRSLMDRLPFQIKRAATADLVLALDTKGLFGLGVQEIKINMIPALPLPVMGWYQAAQIYAIPVAEMNSFKQNTVTHTPFHPEFIWSLSFGDLDDLFQTNVQLKMKMAGVDSCHKTVQQILLVLLTTGARNSLLYRGELTAQHITTVVNFLLLESCPGQWDYHYLPDRFSDCIHFLKSALRHGRLPNFFDSPHLQEKMPFLKLVPILNCGRHEHLLVGIKQEYLEKSLAYIDQSLQDSGITECVKDKYSEDMWEYEFFVFN</sequence>
<reference evidence="3" key="1">
    <citation type="journal article" date="2021" name="Genome Biol. Evol.">
        <title>A High-Quality Reference Genome for a Parasitic Bivalve with Doubly Uniparental Inheritance (Bivalvia: Unionida).</title>
        <authorList>
            <person name="Smith C.H."/>
        </authorList>
    </citation>
    <scope>NUCLEOTIDE SEQUENCE</scope>
    <source>
        <strain evidence="3">CHS0354</strain>
    </source>
</reference>
<name>A0AAE0VYA5_9BIVA</name>
<dbReference type="AlphaFoldDB" id="A0AAE0VYA5"/>
<reference evidence="3" key="2">
    <citation type="journal article" date="2021" name="Genome Biol. Evol.">
        <title>Developing a high-quality reference genome for a parasitic bivalve with doubly uniparental inheritance (Bivalvia: Unionida).</title>
        <authorList>
            <person name="Smith C.H."/>
        </authorList>
    </citation>
    <scope>NUCLEOTIDE SEQUENCE</scope>
    <source>
        <strain evidence="3">CHS0354</strain>
        <tissue evidence="3">Mantle</tissue>
    </source>
</reference>
<accession>A0AAE0VYA5</accession>
<feature type="transmembrane region" description="Helical" evidence="1">
    <location>
        <begin position="98"/>
        <end position="119"/>
    </location>
</feature>
<dbReference type="Proteomes" id="UP001195483">
    <property type="component" value="Unassembled WGS sequence"/>
</dbReference>
<evidence type="ECO:0000259" key="2">
    <source>
        <dbReference type="Pfam" id="PF20266"/>
    </source>
</evidence>
<evidence type="ECO:0000313" key="4">
    <source>
        <dbReference type="Proteomes" id="UP001195483"/>
    </source>
</evidence>
<keyword evidence="1" id="KW-0812">Transmembrane</keyword>
<dbReference type="SMART" id="SM01265">
    <property type="entry name" value="Mab-21"/>
    <property type="match status" value="1"/>
</dbReference>
<dbReference type="EMBL" id="JAEAOA010001708">
    <property type="protein sequence ID" value="KAK3595138.1"/>
    <property type="molecule type" value="Genomic_DNA"/>
</dbReference>
<evidence type="ECO:0000313" key="3">
    <source>
        <dbReference type="EMBL" id="KAK3595138.1"/>
    </source>
</evidence>
<keyword evidence="1" id="KW-0472">Membrane</keyword>
<dbReference type="PANTHER" id="PTHR10656:SF9">
    <property type="entry name" value="INOSITOL 1,4,5-TRISPHOSPHATE RECEPTOR-INTERACTING PROTEIN-LIKE 2"/>
    <property type="match status" value="1"/>
</dbReference>
<proteinExistence type="predicted"/>
<gene>
    <name evidence="3" type="ORF">CHS0354_028572</name>
</gene>
<dbReference type="Gene3D" id="1.10.1410.40">
    <property type="match status" value="1"/>
</dbReference>
<dbReference type="PANTHER" id="PTHR10656">
    <property type="entry name" value="CELL FATE DETERMINING PROTEIN MAB21-RELATED"/>
    <property type="match status" value="1"/>
</dbReference>
<protein>
    <recommendedName>
        <fullName evidence="2">Mab-21-like HhH/H2TH-like domain-containing protein</fullName>
    </recommendedName>
</protein>
<dbReference type="InterPro" id="IPR046906">
    <property type="entry name" value="Mab-21_HhH/H2TH-like"/>
</dbReference>
<organism evidence="3 4">
    <name type="scientific">Potamilus streckersoni</name>
    <dbReference type="NCBI Taxonomy" id="2493646"/>
    <lineage>
        <taxon>Eukaryota</taxon>
        <taxon>Metazoa</taxon>
        <taxon>Spiralia</taxon>
        <taxon>Lophotrochozoa</taxon>
        <taxon>Mollusca</taxon>
        <taxon>Bivalvia</taxon>
        <taxon>Autobranchia</taxon>
        <taxon>Heteroconchia</taxon>
        <taxon>Palaeoheterodonta</taxon>
        <taxon>Unionida</taxon>
        <taxon>Unionoidea</taxon>
        <taxon>Unionidae</taxon>
        <taxon>Ambleminae</taxon>
        <taxon>Lampsilini</taxon>
        <taxon>Potamilus</taxon>
    </lineage>
</organism>
<keyword evidence="1" id="KW-1133">Transmembrane helix</keyword>
<keyword evidence="4" id="KW-1185">Reference proteome</keyword>